<organism evidence="1 2">
    <name type="scientific">Romanomermis culicivorax</name>
    <name type="common">Nematode worm</name>
    <dbReference type="NCBI Taxonomy" id="13658"/>
    <lineage>
        <taxon>Eukaryota</taxon>
        <taxon>Metazoa</taxon>
        <taxon>Ecdysozoa</taxon>
        <taxon>Nematoda</taxon>
        <taxon>Enoplea</taxon>
        <taxon>Dorylaimia</taxon>
        <taxon>Mermithida</taxon>
        <taxon>Mermithoidea</taxon>
        <taxon>Mermithidae</taxon>
        <taxon>Romanomermis</taxon>
    </lineage>
</organism>
<accession>A0A915IZZ3</accession>
<proteinExistence type="predicted"/>
<keyword evidence="1" id="KW-1185">Reference proteome</keyword>
<name>A0A915IZZ3_ROMCU</name>
<reference evidence="2" key="1">
    <citation type="submission" date="2022-11" db="UniProtKB">
        <authorList>
            <consortium name="WormBaseParasite"/>
        </authorList>
    </citation>
    <scope>IDENTIFICATION</scope>
</reference>
<dbReference type="Proteomes" id="UP000887565">
    <property type="component" value="Unplaced"/>
</dbReference>
<evidence type="ECO:0000313" key="1">
    <source>
        <dbReference type="Proteomes" id="UP000887565"/>
    </source>
</evidence>
<evidence type="ECO:0000313" key="2">
    <source>
        <dbReference type="WBParaSite" id="nRc.2.0.1.t19695-RA"/>
    </source>
</evidence>
<protein>
    <submittedName>
        <fullName evidence="2">Uncharacterized protein</fullName>
    </submittedName>
</protein>
<sequence length="154" mass="18158">MFKCHISQVLSLPKDLQNIIIDDIYRIFRTNTSDSAEQKAMERSENWPQSFTDYYYTSLAPAIRQSGCWVLEPLQMFSLISGVTTNASKCFNNVIKSWRNWREMPLDIAVLAFYNLFDYYIVKYDRAKYALDDFTLKPHITLRPSSEMPKRDNM</sequence>
<dbReference type="WBParaSite" id="nRc.2.0.1.t19695-RA">
    <property type="protein sequence ID" value="nRc.2.0.1.t19695-RA"/>
    <property type="gene ID" value="nRc.2.0.1.g19695"/>
</dbReference>
<dbReference type="AlphaFoldDB" id="A0A915IZZ3"/>